<organism evidence="2 3">
    <name type="scientific">Claviceps arundinis</name>
    <dbReference type="NCBI Taxonomy" id="1623583"/>
    <lineage>
        <taxon>Eukaryota</taxon>
        <taxon>Fungi</taxon>
        <taxon>Dikarya</taxon>
        <taxon>Ascomycota</taxon>
        <taxon>Pezizomycotina</taxon>
        <taxon>Sordariomycetes</taxon>
        <taxon>Hypocreomycetidae</taxon>
        <taxon>Hypocreales</taxon>
        <taxon>Clavicipitaceae</taxon>
        <taxon>Claviceps</taxon>
    </lineage>
</organism>
<evidence type="ECO:0008006" key="4">
    <source>
        <dbReference type="Google" id="ProtNLM"/>
    </source>
</evidence>
<dbReference type="AlphaFoldDB" id="A0A9P7MVX5"/>
<dbReference type="OrthoDB" id="5415741at2759"/>
<evidence type="ECO:0000313" key="3">
    <source>
        <dbReference type="Proteomes" id="UP000784919"/>
    </source>
</evidence>
<gene>
    <name evidence="2" type="ORF">E4U56_006358</name>
</gene>
<sequence>MAHHDIATRASVVTLKAICLTTTEVASLTGIPTRTINKIFANAIERGFDPQRRPLIVKNCYVEEAPRSGRPTKQTPELKEALLSKVRDNGDGRQKTCAELADDLGHLGYKVSANSVARVLRANGYKKTQRTQTEKGVWICEKNEAGSPEMDEAGSPEVDGTGPSERDETGSPEMESMLSTLNLG</sequence>
<feature type="region of interest" description="Disordered" evidence="1">
    <location>
        <begin position="142"/>
        <end position="184"/>
    </location>
</feature>
<reference evidence="2" key="1">
    <citation type="journal article" date="2020" name="bioRxiv">
        <title>Whole genome comparisons of ergot fungi reveals the divergence and evolution of species within the genus Claviceps are the result of varying mechanisms driving genome evolution and host range expansion.</title>
        <authorList>
            <person name="Wyka S.A."/>
            <person name="Mondo S.J."/>
            <person name="Liu M."/>
            <person name="Dettman J."/>
            <person name="Nalam V."/>
            <person name="Broders K.D."/>
        </authorList>
    </citation>
    <scope>NUCLEOTIDE SEQUENCE</scope>
    <source>
        <strain evidence="2">CCC 1102</strain>
    </source>
</reference>
<dbReference type="EMBL" id="SRPS01000050">
    <property type="protein sequence ID" value="KAG5972133.1"/>
    <property type="molecule type" value="Genomic_DNA"/>
</dbReference>
<dbReference type="Proteomes" id="UP000784919">
    <property type="component" value="Unassembled WGS sequence"/>
</dbReference>
<proteinExistence type="predicted"/>
<evidence type="ECO:0000313" key="2">
    <source>
        <dbReference type="EMBL" id="KAG5972133.1"/>
    </source>
</evidence>
<dbReference type="SUPFAM" id="SSF46689">
    <property type="entry name" value="Homeodomain-like"/>
    <property type="match status" value="1"/>
</dbReference>
<dbReference type="InterPro" id="IPR009057">
    <property type="entry name" value="Homeodomain-like_sf"/>
</dbReference>
<name>A0A9P7MVX5_9HYPO</name>
<protein>
    <recommendedName>
        <fullName evidence="4">Transposase Tc1-like domain-containing protein</fullName>
    </recommendedName>
</protein>
<accession>A0A9P7MVX5</accession>
<evidence type="ECO:0000256" key="1">
    <source>
        <dbReference type="SAM" id="MobiDB-lite"/>
    </source>
</evidence>
<comment type="caution">
    <text evidence="2">The sequence shown here is derived from an EMBL/GenBank/DDBJ whole genome shotgun (WGS) entry which is preliminary data.</text>
</comment>